<name>A0A8B6BVV3_MYTGA</name>
<evidence type="ECO:0008006" key="4">
    <source>
        <dbReference type="Google" id="ProtNLM"/>
    </source>
</evidence>
<evidence type="ECO:0000313" key="3">
    <source>
        <dbReference type="Proteomes" id="UP000596742"/>
    </source>
</evidence>
<proteinExistence type="predicted"/>
<organism evidence="2 3">
    <name type="scientific">Mytilus galloprovincialis</name>
    <name type="common">Mediterranean mussel</name>
    <dbReference type="NCBI Taxonomy" id="29158"/>
    <lineage>
        <taxon>Eukaryota</taxon>
        <taxon>Metazoa</taxon>
        <taxon>Spiralia</taxon>
        <taxon>Lophotrochozoa</taxon>
        <taxon>Mollusca</taxon>
        <taxon>Bivalvia</taxon>
        <taxon>Autobranchia</taxon>
        <taxon>Pteriomorphia</taxon>
        <taxon>Mytilida</taxon>
        <taxon>Mytiloidea</taxon>
        <taxon>Mytilidae</taxon>
        <taxon>Mytilinae</taxon>
        <taxon>Mytilus</taxon>
    </lineage>
</organism>
<evidence type="ECO:0000256" key="1">
    <source>
        <dbReference type="SAM" id="MobiDB-lite"/>
    </source>
</evidence>
<feature type="region of interest" description="Disordered" evidence="1">
    <location>
        <begin position="359"/>
        <end position="435"/>
    </location>
</feature>
<evidence type="ECO:0000313" key="2">
    <source>
        <dbReference type="EMBL" id="VDH96560.1"/>
    </source>
</evidence>
<dbReference type="AlphaFoldDB" id="A0A8B6BVV3"/>
<keyword evidence="3" id="KW-1185">Reference proteome</keyword>
<comment type="caution">
    <text evidence="2">The sequence shown here is derived from an EMBL/GenBank/DDBJ whole genome shotgun (WGS) entry which is preliminary data.</text>
</comment>
<dbReference type="PANTHER" id="PTHR33772:SF1">
    <property type="entry name" value="PROTEIN TBATA"/>
    <property type="match status" value="1"/>
</dbReference>
<dbReference type="Proteomes" id="UP000596742">
    <property type="component" value="Unassembled WGS sequence"/>
</dbReference>
<gene>
    <name evidence="2" type="ORF">MGAL_10B048686</name>
</gene>
<dbReference type="InterPro" id="IPR037394">
    <property type="entry name" value="TBATA-like"/>
</dbReference>
<feature type="compositionally biased region" description="Low complexity" evidence="1">
    <location>
        <begin position="209"/>
        <end position="221"/>
    </location>
</feature>
<feature type="compositionally biased region" description="Polar residues" evidence="1">
    <location>
        <begin position="375"/>
        <end position="408"/>
    </location>
</feature>
<accession>A0A8B6BVV3</accession>
<reference evidence="2" key="1">
    <citation type="submission" date="2018-11" db="EMBL/GenBank/DDBJ databases">
        <authorList>
            <person name="Alioto T."/>
            <person name="Alioto T."/>
        </authorList>
    </citation>
    <scope>NUCLEOTIDE SEQUENCE</scope>
</reference>
<dbReference type="PANTHER" id="PTHR33772">
    <property type="entry name" value="THYMUS, BRAIN AND TESTES-ASSOCIATED"/>
    <property type="match status" value="1"/>
</dbReference>
<protein>
    <recommendedName>
        <fullName evidence="4">Protein TBATA</fullName>
    </recommendedName>
</protein>
<feature type="compositionally biased region" description="Low complexity" evidence="1">
    <location>
        <begin position="168"/>
        <end position="183"/>
    </location>
</feature>
<feature type="region of interest" description="Disordered" evidence="1">
    <location>
        <begin position="168"/>
        <end position="228"/>
    </location>
</feature>
<dbReference type="Pfam" id="PF15256">
    <property type="entry name" value="SPATIAL"/>
    <property type="match status" value="1"/>
</dbReference>
<dbReference type="OrthoDB" id="9982103at2759"/>
<sequence>MLESMSQSEVFRPTNGALIANPGPVHEGYMSPMDAFRKQRPSTQSGSRFGALSQNSFFTRHNPHPGRVRHIKGLLDVPICAVNDDGYFANPKYSLQFPPNSFNKDKLANQRIPVNAINVNSQLHPINTVTGLQYFTGLNSYPWREKAIPKVGLVPVTERWRDELKSLTEGLTLPEQQQQPQQPRELERPRTQYSEKTGRIIPPPSRAMSRGQSRGQSRGGRPMPNLQHISAEPDSEAMVLSMLCQILQTEDINAVQAWLCSAGEREKALVQDFIKAAVSSKDDYYKRDVPVEYMEGDSKTKLPPISENSQLIQQQQQQAAGDVDRLIVTENRPPVISGGIGDDFTVDPLAMLDEFYPADQMKPPVSEPFKKPPTRSGSRMRTPLKTTVPATNGINTDQAVTLRYTNSAKGKRESENQTQEPIVEPTYQVTSPNTF</sequence>
<dbReference type="EMBL" id="UYJE01000803">
    <property type="protein sequence ID" value="VDH96560.1"/>
    <property type="molecule type" value="Genomic_DNA"/>
</dbReference>